<gene>
    <name evidence="1" type="ORF">MFLAVUS_007115</name>
</gene>
<accession>A0ABP9Z3H8</accession>
<organism evidence="1 2">
    <name type="scientific">Mucor flavus</name>
    <dbReference type="NCBI Taxonomy" id="439312"/>
    <lineage>
        <taxon>Eukaryota</taxon>
        <taxon>Fungi</taxon>
        <taxon>Fungi incertae sedis</taxon>
        <taxon>Mucoromycota</taxon>
        <taxon>Mucoromycotina</taxon>
        <taxon>Mucoromycetes</taxon>
        <taxon>Mucorales</taxon>
        <taxon>Mucorineae</taxon>
        <taxon>Mucoraceae</taxon>
        <taxon>Mucor</taxon>
    </lineage>
</organism>
<sequence>MFPGYEDLNTYVTEAKSPTLQTFASNRVEQIAKWTIDQSSYTDAEIFDLWHRRFIKSLNTIQPDKLIK</sequence>
<protein>
    <submittedName>
        <fullName evidence="1">Uncharacterized protein</fullName>
    </submittedName>
</protein>
<evidence type="ECO:0000313" key="1">
    <source>
        <dbReference type="EMBL" id="GAA5813631.1"/>
    </source>
</evidence>
<keyword evidence="2" id="KW-1185">Reference proteome</keyword>
<dbReference type="EMBL" id="BAABUK010000017">
    <property type="protein sequence ID" value="GAA5813631.1"/>
    <property type="molecule type" value="Genomic_DNA"/>
</dbReference>
<reference evidence="1 2" key="1">
    <citation type="submission" date="2024-04" db="EMBL/GenBank/DDBJ databases">
        <title>genome sequences of Mucor flavus KT1a and Helicostylum pulchrum KT1b strains isolated from the surface of a dry-aged beef.</title>
        <authorList>
            <person name="Toyotome T."/>
            <person name="Hosono M."/>
            <person name="Torimaru M."/>
            <person name="Fukuda K."/>
            <person name="Mikami N."/>
        </authorList>
    </citation>
    <scope>NUCLEOTIDE SEQUENCE [LARGE SCALE GENOMIC DNA]</scope>
    <source>
        <strain evidence="1 2">KT1a</strain>
    </source>
</reference>
<proteinExistence type="predicted"/>
<name>A0ABP9Z3H8_9FUNG</name>
<evidence type="ECO:0000313" key="2">
    <source>
        <dbReference type="Proteomes" id="UP001473302"/>
    </source>
</evidence>
<dbReference type="Proteomes" id="UP001473302">
    <property type="component" value="Unassembled WGS sequence"/>
</dbReference>
<comment type="caution">
    <text evidence="1">The sequence shown here is derived from an EMBL/GenBank/DDBJ whole genome shotgun (WGS) entry which is preliminary data.</text>
</comment>